<comment type="similarity">
    <text evidence="1">Belongs to the phycobiliprotein family.</text>
</comment>
<evidence type="ECO:0000313" key="5">
    <source>
        <dbReference type="Proteomes" id="UP000473574"/>
    </source>
</evidence>
<reference evidence="4 5" key="1">
    <citation type="journal article" date="2020" name="Microb. Ecol.">
        <title>Ecogenomics of the Marine Benthic Filamentous Cyanobacterium Adonisia.</title>
        <authorList>
            <person name="Walter J.M."/>
            <person name="Coutinho F.H."/>
            <person name="Leomil L."/>
            <person name="Hargreaves P.I."/>
            <person name="Campeao M.E."/>
            <person name="Vieira V.V."/>
            <person name="Silva B.S."/>
            <person name="Fistarol G.O."/>
            <person name="Salomon P.S."/>
            <person name="Sawabe T."/>
            <person name="Mino S."/>
            <person name="Hosokawa M."/>
            <person name="Miyashita H."/>
            <person name="Maruyama F."/>
            <person name="van Verk M.C."/>
            <person name="Dutilh B.E."/>
            <person name="Thompson C.C."/>
            <person name="Thompson F.L."/>
        </authorList>
    </citation>
    <scope>NUCLEOTIDE SEQUENCE [LARGE SCALE GENOMIC DNA]</scope>
    <source>
        <strain evidence="4 5">CCMR0082</strain>
    </source>
</reference>
<evidence type="ECO:0000313" key="4">
    <source>
        <dbReference type="EMBL" id="NEZ64009.1"/>
    </source>
</evidence>
<accession>A0A6M0S699</accession>
<name>A0A6M0S699_9CYAN</name>
<dbReference type="InterPro" id="IPR009050">
    <property type="entry name" value="Globin-like_sf"/>
</dbReference>
<gene>
    <name evidence="4" type="ORF">D0962_14635</name>
</gene>
<evidence type="ECO:0000256" key="2">
    <source>
        <dbReference type="ARBA" id="ARBA00022991"/>
    </source>
</evidence>
<dbReference type="Proteomes" id="UP000473574">
    <property type="component" value="Unassembled WGS sequence"/>
</dbReference>
<dbReference type="AlphaFoldDB" id="A0A6M0S699"/>
<dbReference type="RefSeq" id="WP_163663982.1">
    <property type="nucleotide sequence ID" value="NZ_QZCE01000002.1"/>
</dbReference>
<keyword evidence="3" id="KW-0089">Bile pigment</keyword>
<dbReference type="InterPro" id="IPR038719">
    <property type="entry name" value="Phycobilisome_asu/bsu_sf"/>
</dbReference>
<dbReference type="InterPro" id="IPR012128">
    <property type="entry name" value="Phycobilisome_asu/bsu"/>
</dbReference>
<dbReference type="SUPFAM" id="SSF46458">
    <property type="entry name" value="Globin-like"/>
    <property type="match status" value="1"/>
</dbReference>
<sequence length="354" mass="40775">MLLNSESSQTSTVGRLTKIWAARYLPDLSILSIENDLSVRDKLQGTVSEQGRAYTANKLNKRLVEDRCNLAAVRAKNLYSFYKNSDLRKIASIAKLVSRIYLKIIEMYQDPSAIVLSSYSTPDKSFDQSSLAAWGLPKIDRLALELSPLLLDLQERYRVSQNWQSVGFITTQITLSNALLLEELTPLEQIFVKCYFKFLEEQVCLPWQRLCIAVRKYSLYSPIFEAVELMLSKLTRVSTRVYERWANAFPHYISHRGDLTDPKVRQSSIRDFDMFQAYLCVCLLEEDATVIEQELSAICLIVYGALNIPWDMTVEGTLLLMNEISTQLKPYHKQIAEPYLEMMTKTFSHRRFAS</sequence>
<dbReference type="GO" id="GO:0030089">
    <property type="term" value="C:phycobilisome"/>
    <property type="evidence" value="ECO:0007669"/>
    <property type="project" value="InterPro"/>
</dbReference>
<evidence type="ECO:0000256" key="1">
    <source>
        <dbReference type="ARBA" id="ARBA00008182"/>
    </source>
</evidence>
<dbReference type="GO" id="GO:0015979">
    <property type="term" value="P:photosynthesis"/>
    <property type="evidence" value="ECO:0007669"/>
    <property type="project" value="InterPro"/>
</dbReference>
<dbReference type="Pfam" id="PF00502">
    <property type="entry name" value="Phycobilisome"/>
    <property type="match status" value="1"/>
</dbReference>
<keyword evidence="2" id="KW-0157">Chromophore</keyword>
<protein>
    <submittedName>
        <fullName evidence="4">Uncharacterized protein</fullName>
    </submittedName>
</protein>
<organism evidence="4 5">
    <name type="scientific">Adonisia turfae CCMR0082</name>
    <dbReference type="NCBI Taxonomy" id="2304604"/>
    <lineage>
        <taxon>Bacteria</taxon>
        <taxon>Bacillati</taxon>
        <taxon>Cyanobacteriota</taxon>
        <taxon>Adonisia</taxon>
        <taxon>Adonisia turfae</taxon>
    </lineage>
</organism>
<dbReference type="Gene3D" id="1.10.490.20">
    <property type="entry name" value="Phycocyanins"/>
    <property type="match status" value="1"/>
</dbReference>
<dbReference type="EMBL" id="QZCE01000002">
    <property type="protein sequence ID" value="NEZ64009.1"/>
    <property type="molecule type" value="Genomic_DNA"/>
</dbReference>
<comment type="caution">
    <text evidence="4">The sequence shown here is derived from an EMBL/GenBank/DDBJ whole genome shotgun (WGS) entry which is preliminary data.</text>
</comment>
<evidence type="ECO:0000256" key="3">
    <source>
        <dbReference type="ARBA" id="ARBA00023307"/>
    </source>
</evidence>
<proteinExistence type="inferred from homology"/>